<dbReference type="SUPFAM" id="SSF50630">
    <property type="entry name" value="Acid proteases"/>
    <property type="match status" value="1"/>
</dbReference>
<dbReference type="Proteomes" id="UP000789342">
    <property type="component" value="Unassembled WGS sequence"/>
</dbReference>
<dbReference type="InterPro" id="IPR021109">
    <property type="entry name" value="Peptidase_aspartic_dom_sf"/>
</dbReference>
<accession>A0A9N9D1U0</accession>
<dbReference type="AlphaFoldDB" id="A0A9N9D1U0"/>
<sequence>MANNQNPNIGLNNVANNLNQLVQQLMANANQPQEVEQAFKANRVPDARKIPIIVSHLKGSAATWWINRRVQNPAVNRWDDPMAQPLSFKSNFLKQFRIVSLKEKWFSQLTQRKQGPTETVEQFYLIIEDLFRKVITGENYFPEMAKAHIFLNGLRPELNRAEQKEISKDKSFEMQRKGTYEFQSIPTERKKPKRTTTRKRNIEDELPAIASLVTPYSIVSNLQNKPVNITFGQLLKEILSMRQKLSKSLTKKRTVRRKTKRNVNVGTSQESTALYCIATVYEHKISLIIDSGLFESVVTIQLLKKLKVKPERSSIIKMISVHGESKRALDKISNLPFNVGGNEIPVDIVITDTNFYQALVGNNWLSKVNALIDYNGSQMSIFWNNKKIKIPDQSSNFEENYSMSSLNEKQLSDSIKNNSIFSFDETIIHIENQSSSSLKNQITSLNELIVNENQTEYTFNSLKNQLNQTYNENKEPSECYYNSVENYLTIYFDEIENNEANKTQIENLDKKNLKDSTQIIKFDKETSI</sequence>
<feature type="domain" description="Retrotransposon gag" evidence="1">
    <location>
        <begin position="52"/>
        <end position="156"/>
    </location>
</feature>
<evidence type="ECO:0000313" key="3">
    <source>
        <dbReference type="Proteomes" id="UP000789342"/>
    </source>
</evidence>
<dbReference type="Pfam" id="PF08284">
    <property type="entry name" value="RVP_2"/>
    <property type="match status" value="1"/>
</dbReference>
<dbReference type="Pfam" id="PF03732">
    <property type="entry name" value="Retrotrans_gag"/>
    <property type="match status" value="1"/>
</dbReference>
<dbReference type="Gene3D" id="2.40.70.10">
    <property type="entry name" value="Acid Proteases"/>
    <property type="match status" value="1"/>
</dbReference>
<protein>
    <submittedName>
        <fullName evidence="2">12806_t:CDS:1</fullName>
    </submittedName>
</protein>
<gene>
    <name evidence="2" type="ORF">AMORRO_LOCUS8609</name>
</gene>
<evidence type="ECO:0000313" key="2">
    <source>
        <dbReference type="EMBL" id="CAG8619857.1"/>
    </source>
</evidence>
<organism evidence="2 3">
    <name type="scientific">Acaulospora morrowiae</name>
    <dbReference type="NCBI Taxonomy" id="94023"/>
    <lineage>
        <taxon>Eukaryota</taxon>
        <taxon>Fungi</taxon>
        <taxon>Fungi incertae sedis</taxon>
        <taxon>Mucoromycota</taxon>
        <taxon>Glomeromycotina</taxon>
        <taxon>Glomeromycetes</taxon>
        <taxon>Diversisporales</taxon>
        <taxon>Acaulosporaceae</taxon>
        <taxon>Acaulospora</taxon>
    </lineage>
</organism>
<dbReference type="EMBL" id="CAJVPV010007512">
    <property type="protein sequence ID" value="CAG8619857.1"/>
    <property type="molecule type" value="Genomic_DNA"/>
</dbReference>
<name>A0A9N9D1U0_9GLOM</name>
<keyword evidence="3" id="KW-1185">Reference proteome</keyword>
<proteinExistence type="predicted"/>
<evidence type="ECO:0000259" key="1">
    <source>
        <dbReference type="Pfam" id="PF03732"/>
    </source>
</evidence>
<comment type="caution">
    <text evidence="2">The sequence shown here is derived from an EMBL/GenBank/DDBJ whole genome shotgun (WGS) entry which is preliminary data.</text>
</comment>
<dbReference type="InterPro" id="IPR005162">
    <property type="entry name" value="Retrotrans_gag_dom"/>
</dbReference>
<reference evidence="2" key="1">
    <citation type="submission" date="2021-06" db="EMBL/GenBank/DDBJ databases">
        <authorList>
            <person name="Kallberg Y."/>
            <person name="Tangrot J."/>
            <person name="Rosling A."/>
        </authorList>
    </citation>
    <scope>NUCLEOTIDE SEQUENCE</scope>
    <source>
        <strain evidence="2">CL551</strain>
    </source>
</reference>
<dbReference type="OrthoDB" id="2442646at2759"/>